<dbReference type="InterPro" id="IPR000905">
    <property type="entry name" value="Gcp-like_dom"/>
</dbReference>
<reference evidence="2" key="1">
    <citation type="submission" date="2020-10" db="EMBL/GenBank/DDBJ databases">
        <authorList>
            <person name="Gilroy R."/>
        </authorList>
    </citation>
    <scope>NUCLEOTIDE SEQUENCE</scope>
    <source>
        <strain evidence="2">CHK121-14286</strain>
    </source>
</reference>
<dbReference type="NCBIfam" id="TIGR03725">
    <property type="entry name" value="T6A_YeaZ"/>
    <property type="match status" value="1"/>
</dbReference>
<dbReference type="GO" id="GO:0002949">
    <property type="term" value="P:tRNA threonylcarbamoyladenosine modification"/>
    <property type="evidence" value="ECO:0007669"/>
    <property type="project" value="InterPro"/>
</dbReference>
<evidence type="ECO:0000313" key="3">
    <source>
        <dbReference type="Proteomes" id="UP000824200"/>
    </source>
</evidence>
<dbReference type="Proteomes" id="UP000824200">
    <property type="component" value="Unassembled WGS sequence"/>
</dbReference>
<dbReference type="SUPFAM" id="SSF53067">
    <property type="entry name" value="Actin-like ATPase domain"/>
    <property type="match status" value="1"/>
</dbReference>
<feature type="domain" description="Gcp-like" evidence="1">
    <location>
        <begin position="33"/>
        <end position="119"/>
    </location>
</feature>
<sequence length="187" mass="19922">MKVLCVDTTTADLVVAIVHENKIEDFSVRGCGTRHSETLCNRVDFALKQSGLTFSDIDAFACCIGPGSFTGIRIGIATLKGYLFACGKPAVSFSSLHAIAVSSNCGETGSAVVDAGNGYYFADFSNGVAPCLISYEDQRAKNAGRCNGACDYLDGVVKIVRDAVVKGNFSQSLSPLYLRRSQAEEHR</sequence>
<name>A0A9D1E2P4_9BACT</name>
<protein>
    <submittedName>
        <fullName evidence="2">tRNA (Adenosine(37)-N6)-threonylcarbamoyltransferase complex dimerization subunit type 1 TsaB</fullName>
    </submittedName>
</protein>
<dbReference type="Pfam" id="PF00814">
    <property type="entry name" value="TsaD"/>
    <property type="match status" value="1"/>
</dbReference>
<gene>
    <name evidence="2" type="primary">tsaB</name>
    <name evidence="2" type="ORF">IAC95_00100</name>
</gene>
<evidence type="ECO:0000313" key="2">
    <source>
        <dbReference type="EMBL" id="HIR65283.1"/>
    </source>
</evidence>
<evidence type="ECO:0000259" key="1">
    <source>
        <dbReference type="Pfam" id="PF00814"/>
    </source>
</evidence>
<dbReference type="EMBL" id="DVHL01000002">
    <property type="protein sequence ID" value="HIR65283.1"/>
    <property type="molecule type" value="Genomic_DNA"/>
</dbReference>
<comment type="caution">
    <text evidence="2">The sequence shown here is derived from an EMBL/GenBank/DDBJ whole genome shotgun (WGS) entry which is preliminary data.</text>
</comment>
<dbReference type="InterPro" id="IPR022496">
    <property type="entry name" value="T6A_TsaB"/>
</dbReference>
<reference evidence="2" key="2">
    <citation type="journal article" date="2021" name="PeerJ">
        <title>Extensive microbial diversity within the chicken gut microbiome revealed by metagenomics and culture.</title>
        <authorList>
            <person name="Gilroy R."/>
            <person name="Ravi A."/>
            <person name="Getino M."/>
            <person name="Pursley I."/>
            <person name="Horton D.L."/>
            <person name="Alikhan N.F."/>
            <person name="Baker D."/>
            <person name="Gharbi K."/>
            <person name="Hall N."/>
            <person name="Watson M."/>
            <person name="Adriaenssens E.M."/>
            <person name="Foster-Nyarko E."/>
            <person name="Jarju S."/>
            <person name="Secka A."/>
            <person name="Antonio M."/>
            <person name="Oren A."/>
            <person name="Chaudhuri R.R."/>
            <person name="La Ragione R."/>
            <person name="Hildebrand F."/>
            <person name="Pallen M.J."/>
        </authorList>
    </citation>
    <scope>NUCLEOTIDE SEQUENCE</scope>
    <source>
        <strain evidence="2">CHK121-14286</strain>
    </source>
</reference>
<dbReference type="AlphaFoldDB" id="A0A9D1E2P4"/>
<dbReference type="InterPro" id="IPR043129">
    <property type="entry name" value="ATPase_NBD"/>
</dbReference>
<accession>A0A9D1E2P4</accession>
<organism evidence="2 3">
    <name type="scientific">Candidatus Fimimonas gallinarum</name>
    <dbReference type="NCBI Taxonomy" id="2840821"/>
    <lineage>
        <taxon>Bacteria</taxon>
        <taxon>Pseudomonadati</taxon>
        <taxon>Myxococcota</taxon>
        <taxon>Myxococcia</taxon>
        <taxon>Myxococcales</taxon>
        <taxon>Cystobacterineae</taxon>
        <taxon>Myxococcaceae</taxon>
        <taxon>Myxococcaceae incertae sedis</taxon>
        <taxon>Candidatus Fimimonas</taxon>
    </lineage>
</organism>
<dbReference type="Gene3D" id="3.30.420.40">
    <property type="match status" value="1"/>
</dbReference>
<proteinExistence type="predicted"/>